<sequence>MSLPRIEPARPRDIPGLARVLWSFTRTTPWMPRARSRAQDLALLGRLVLRGTVRLIRDEAGPCAFIAREGGQVLALYVHARARRRGLGRVLMRDAQTRADWLALWTPAASHEARRFYAAHGFATAGYGDGSGNDESLPEVLMVWQSSRPAAERRAA</sequence>
<accession>A0A6L7G6W6</accession>
<dbReference type="PROSITE" id="PS51186">
    <property type="entry name" value="GNAT"/>
    <property type="match status" value="1"/>
</dbReference>
<protein>
    <submittedName>
        <fullName evidence="2">GNAT family N-acetyltransferase</fullName>
    </submittedName>
</protein>
<comment type="caution">
    <text evidence="2">The sequence shown here is derived from an EMBL/GenBank/DDBJ whole genome shotgun (WGS) entry which is preliminary data.</text>
</comment>
<dbReference type="EMBL" id="WUMU01000017">
    <property type="protein sequence ID" value="MXN19317.1"/>
    <property type="molecule type" value="Genomic_DNA"/>
</dbReference>
<evidence type="ECO:0000313" key="3">
    <source>
        <dbReference type="Proteomes" id="UP000477911"/>
    </source>
</evidence>
<dbReference type="SUPFAM" id="SSF55729">
    <property type="entry name" value="Acyl-CoA N-acyltransferases (Nat)"/>
    <property type="match status" value="1"/>
</dbReference>
<keyword evidence="2" id="KW-0808">Transferase</keyword>
<feature type="domain" description="N-acetyltransferase" evidence="1">
    <location>
        <begin position="4"/>
        <end position="144"/>
    </location>
</feature>
<proteinExistence type="predicted"/>
<keyword evidence="3" id="KW-1185">Reference proteome</keyword>
<dbReference type="InterPro" id="IPR016181">
    <property type="entry name" value="Acyl_CoA_acyltransferase"/>
</dbReference>
<dbReference type="GO" id="GO:0016747">
    <property type="term" value="F:acyltransferase activity, transferring groups other than amino-acyl groups"/>
    <property type="evidence" value="ECO:0007669"/>
    <property type="project" value="InterPro"/>
</dbReference>
<dbReference type="RefSeq" id="WP_160895430.1">
    <property type="nucleotide sequence ID" value="NZ_WUMU01000017.1"/>
</dbReference>
<gene>
    <name evidence="2" type="ORF">GR170_15885</name>
</gene>
<dbReference type="InterPro" id="IPR000182">
    <property type="entry name" value="GNAT_dom"/>
</dbReference>
<dbReference type="Pfam" id="PF13508">
    <property type="entry name" value="Acetyltransf_7"/>
    <property type="match status" value="1"/>
</dbReference>
<name>A0A6L7G6W6_9RHOB</name>
<dbReference type="AlphaFoldDB" id="A0A6L7G6W6"/>
<dbReference type="Proteomes" id="UP000477911">
    <property type="component" value="Unassembled WGS sequence"/>
</dbReference>
<evidence type="ECO:0000259" key="1">
    <source>
        <dbReference type="PROSITE" id="PS51186"/>
    </source>
</evidence>
<evidence type="ECO:0000313" key="2">
    <source>
        <dbReference type="EMBL" id="MXN19317.1"/>
    </source>
</evidence>
<dbReference type="Gene3D" id="3.40.630.30">
    <property type="match status" value="1"/>
</dbReference>
<reference evidence="2 3" key="1">
    <citation type="submission" date="2019-12" db="EMBL/GenBank/DDBJ databases">
        <authorList>
            <person name="Li M."/>
        </authorList>
    </citation>
    <scope>NUCLEOTIDE SEQUENCE [LARGE SCALE GENOMIC DNA]</scope>
    <source>
        <strain evidence="2 3">GBMRC 2024</strain>
    </source>
</reference>
<organism evidence="2 3">
    <name type="scientific">Pseudooceanicola albus</name>
    <dbReference type="NCBI Taxonomy" id="2692189"/>
    <lineage>
        <taxon>Bacteria</taxon>
        <taxon>Pseudomonadati</taxon>
        <taxon>Pseudomonadota</taxon>
        <taxon>Alphaproteobacteria</taxon>
        <taxon>Rhodobacterales</taxon>
        <taxon>Paracoccaceae</taxon>
        <taxon>Pseudooceanicola</taxon>
    </lineage>
</organism>